<name>A0ABD3AMH0_9GENT</name>
<dbReference type="InterPro" id="IPR015940">
    <property type="entry name" value="UBA"/>
</dbReference>
<dbReference type="SUPFAM" id="SSF54236">
    <property type="entry name" value="Ubiquitin-like"/>
    <property type="match status" value="1"/>
</dbReference>
<feature type="domain" description="UBA" evidence="3">
    <location>
        <begin position="361"/>
        <end position="401"/>
    </location>
</feature>
<sequence>MAKLRIGGAWSGVLEVELEEWTVSMLRAEVAKRSGCDGVGGPTQMINLIFAGKVLKDGDGTEKLSQLGLRNNAKILASRVSADQSKVKEEFLAEEERSKRLSRIKFAATSLAQRHADGSLPVGDFNLELENQSGEKVQLGSETDQRAIMMGLMLHANGKQLISKQQYRDALEVLTMGEEAFSLCNPKAIEMVDNVSILQIDMVWCYFMLRDISWLTVAGQRLAKAREGLERAHGKESMRLRLLQGGRYPELALHLRLELLEGVVAYHSGQLETSRVALSAAQIKFFQLQVPDEALSLLMGMGYKERAAKRALRMNNQDVERAVDFLVEEKAKKIKKHEEDLQRQQEILEQKQYGMTPLRKAVDLQKLNELVSMGFHKELAAEALRRNENDTQKSLDDLTNPEIYAVIQADLELRKIKRLRRAEEAAIQEITNMGFPRAAVAQAVRTFGTKEEALNHLIGQPNENAATEDVGNHGLGAAGGSGNSSDTITTSSAEASNEGPSNHKEDEQRDVDMEDELTHGLQNADAFSDYDVDVTKEGEAINEYLTLLYSAENDEKNSSRMMGSK</sequence>
<feature type="domain" description="UBA" evidence="3">
    <location>
        <begin position="289"/>
        <end position="329"/>
    </location>
</feature>
<keyword evidence="1" id="KW-0175">Coiled coil</keyword>
<dbReference type="PANTHER" id="PTHR12948">
    <property type="entry name" value="NEDD8 ULTIMATE BUSTER-1 BS4 PROTEIN"/>
    <property type="match status" value="1"/>
</dbReference>
<dbReference type="GO" id="GO:0031593">
    <property type="term" value="F:polyubiquitin modification-dependent protein binding"/>
    <property type="evidence" value="ECO:0007669"/>
    <property type="project" value="UniProtKB-ARBA"/>
</dbReference>
<dbReference type="Gene3D" id="3.10.20.90">
    <property type="entry name" value="Phosphatidylinositol 3-kinase Catalytic Subunit, Chain A, domain 1"/>
    <property type="match status" value="1"/>
</dbReference>
<evidence type="ECO:0000256" key="1">
    <source>
        <dbReference type="SAM" id="Coils"/>
    </source>
</evidence>
<dbReference type="SMART" id="SM00165">
    <property type="entry name" value="UBA"/>
    <property type="match status" value="3"/>
</dbReference>
<feature type="compositionally biased region" description="Gly residues" evidence="2">
    <location>
        <begin position="473"/>
        <end position="482"/>
    </location>
</feature>
<dbReference type="Proteomes" id="UP001630127">
    <property type="component" value="Unassembled WGS sequence"/>
</dbReference>
<feature type="compositionally biased region" description="Basic and acidic residues" evidence="2">
    <location>
        <begin position="501"/>
        <end position="510"/>
    </location>
</feature>
<dbReference type="AlphaFoldDB" id="A0ABD3AMH0"/>
<accession>A0ABD3AMH0</accession>
<comment type="caution">
    <text evidence="5">The sequence shown here is derived from an EMBL/GenBank/DDBJ whole genome shotgun (WGS) entry which is preliminary data.</text>
</comment>
<evidence type="ECO:0000259" key="3">
    <source>
        <dbReference type="PROSITE" id="PS50030"/>
    </source>
</evidence>
<dbReference type="InterPro" id="IPR039749">
    <property type="entry name" value="NUB1"/>
</dbReference>
<dbReference type="PANTHER" id="PTHR12948:SF3">
    <property type="entry name" value="NEDD8 ULTIMATE BUSTER 1"/>
    <property type="match status" value="1"/>
</dbReference>
<dbReference type="Gene3D" id="1.10.8.10">
    <property type="entry name" value="DNA helicase RuvA subunit, C-terminal domain"/>
    <property type="match status" value="3"/>
</dbReference>
<feature type="coiled-coil region" evidence="1">
    <location>
        <begin position="309"/>
        <end position="351"/>
    </location>
</feature>
<evidence type="ECO:0008006" key="7">
    <source>
        <dbReference type="Google" id="ProtNLM"/>
    </source>
</evidence>
<dbReference type="Pfam" id="PF00627">
    <property type="entry name" value="UBA"/>
    <property type="match status" value="1"/>
</dbReference>
<gene>
    <name evidence="5" type="ORF">ACH5RR_005784</name>
</gene>
<organism evidence="5 6">
    <name type="scientific">Cinchona calisaya</name>
    <dbReference type="NCBI Taxonomy" id="153742"/>
    <lineage>
        <taxon>Eukaryota</taxon>
        <taxon>Viridiplantae</taxon>
        <taxon>Streptophyta</taxon>
        <taxon>Embryophyta</taxon>
        <taxon>Tracheophyta</taxon>
        <taxon>Spermatophyta</taxon>
        <taxon>Magnoliopsida</taxon>
        <taxon>eudicotyledons</taxon>
        <taxon>Gunneridae</taxon>
        <taxon>Pentapetalae</taxon>
        <taxon>asterids</taxon>
        <taxon>lamiids</taxon>
        <taxon>Gentianales</taxon>
        <taxon>Rubiaceae</taxon>
        <taxon>Cinchonoideae</taxon>
        <taxon>Cinchoneae</taxon>
        <taxon>Cinchona</taxon>
    </lineage>
</organism>
<dbReference type="EMBL" id="JBJUIK010000003">
    <property type="protein sequence ID" value="KAL3532263.1"/>
    <property type="molecule type" value="Genomic_DNA"/>
</dbReference>
<dbReference type="InterPro" id="IPR000626">
    <property type="entry name" value="Ubiquitin-like_dom"/>
</dbReference>
<dbReference type="SUPFAM" id="SSF46934">
    <property type="entry name" value="UBA-like"/>
    <property type="match status" value="3"/>
</dbReference>
<evidence type="ECO:0000313" key="6">
    <source>
        <dbReference type="Proteomes" id="UP001630127"/>
    </source>
</evidence>
<reference evidence="5 6" key="1">
    <citation type="submission" date="2024-11" db="EMBL/GenBank/DDBJ databases">
        <title>A near-complete genome assembly of Cinchona calisaya.</title>
        <authorList>
            <person name="Lian D.C."/>
            <person name="Zhao X.W."/>
            <person name="Wei L."/>
        </authorList>
    </citation>
    <scope>NUCLEOTIDE SEQUENCE [LARGE SCALE GENOMIC DNA]</scope>
    <source>
        <tissue evidence="5">Nenye</tissue>
    </source>
</reference>
<protein>
    <recommendedName>
        <fullName evidence="7">NEDD8 ultimate buster 1</fullName>
    </recommendedName>
</protein>
<dbReference type="InterPro" id="IPR029071">
    <property type="entry name" value="Ubiquitin-like_domsf"/>
</dbReference>
<proteinExistence type="predicted"/>
<evidence type="ECO:0000256" key="2">
    <source>
        <dbReference type="SAM" id="MobiDB-lite"/>
    </source>
</evidence>
<keyword evidence="6" id="KW-1185">Reference proteome</keyword>
<feature type="compositionally biased region" description="Polar residues" evidence="2">
    <location>
        <begin position="486"/>
        <end position="500"/>
    </location>
</feature>
<dbReference type="InterPro" id="IPR009060">
    <property type="entry name" value="UBA-like_sf"/>
</dbReference>
<feature type="region of interest" description="Disordered" evidence="2">
    <location>
        <begin position="463"/>
        <end position="510"/>
    </location>
</feature>
<feature type="domain" description="Ubiquitin-like" evidence="4">
    <location>
        <begin position="22"/>
        <end position="75"/>
    </location>
</feature>
<dbReference type="PROSITE" id="PS50053">
    <property type="entry name" value="UBIQUITIN_2"/>
    <property type="match status" value="1"/>
</dbReference>
<dbReference type="PROSITE" id="PS50030">
    <property type="entry name" value="UBA"/>
    <property type="match status" value="3"/>
</dbReference>
<evidence type="ECO:0000259" key="4">
    <source>
        <dbReference type="PROSITE" id="PS50053"/>
    </source>
</evidence>
<feature type="domain" description="UBA" evidence="3">
    <location>
        <begin position="421"/>
        <end position="460"/>
    </location>
</feature>
<evidence type="ECO:0000313" key="5">
    <source>
        <dbReference type="EMBL" id="KAL3532263.1"/>
    </source>
</evidence>